<evidence type="ECO:0000313" key="9">
    <source>
        <dbReference type="Proteomes" id="UP000092950"/>
    </source>
</evidence>
<accession>A0A0M9IL84</accession>
<dbReference type="InterPro" id="IPR001029">
    <property type="entry name" value="Flagellin_N"/>
</dbReference>
<reference evidence="7 8" key="1">
    <citation type="submission" date="2015-09" db="EMBL/GenBank/DDBJ databases">
        <authorList>
            <person name="Jackson K.R."/>
            <person name="Lunt B.L."/>
            <person name="Fisher J.N.B."/>
            <person name="Gardner A.V."/>
            <person name="Bailey M.E."/>
            <person name="Deus L.M."/>
            <person name="Earl A.S."/>
            <person name="Gibby P.D."/>
            <person name="Hartmann K.A."/>
            <person name="Liu J.E."/>
            <person name="Manci A.M."/>
            <person name="Nielsen D.A."/>
            <person name="Solomon M.B."/>
            <person name="Breakwell D.P."/>
            <person name="Burnett S.H."/>
            <person name="Grose J.H."/>
        </authorList>
    </citation>
    <scope>NUCLEOTIDE SEQUENCE [LARGE SCALE GENOMIC DNA]</scope>
    <source>
        <strain evidence="7 8">2789STDY5608636</strain>
    </source>
</reference>
<dbReference type="PANTHER" id="PTHR42792:SF1">
    <property type="entry name" value="FLAGELLAR HOOK-ASSOCIATED PROTEIN 3"/>
    <property type="match status" value="1"/>
</dbReference>
<dbReference type="Proteomes" id="UP000092950">
    <property type="component" value="Chromosome"/>
</dbReference>
<evidence type="ECO:0000256" key="3">
    <source>
        <dbReference type="ARBA" id="ARBA00005709"/>
    </source>
</evidence>
<keyword evidence="9" id="KW-1185">Reference proteome</keyword>
<dbReference type="GO" id="GO:0071973">
    <property type="term" value="P:bacterial-type flagellum-dependent cell motility"/>
    <property type="evidence" value="ECO:0007669"/>
    <property type="project" value="InterPro"/>
</dbReference>
<keyword evidence="4" id="KW-0975">Bacterial flagellum</keyword>
<gene>
    <name evidence="7" type="primary">flgL</name>
    <name evidence="6" type="ORF">BBN53_08830</name>
    <name evidence="7" type="ORF">ERS370011_04226</name>
</gene>
<proteinExistence type="inferred from homology"/>
<evidence type="ECO:0000313" key="7">
    <source>
        <dbReference type="EMBL" id="CUJ19554.1"/>
    </source>
</evidence>
<name>A0A0J6BPY7_9BORD</name>
<keyword evidence="6" id="KW-0966">Cell projection</keyword>
<comment type="similarity">
    <text evidence="3">Belongs to the bacterial flagellin family.</text>
</comment>
<comment type="subcellular location">
    <subcellularLocation>
        <location evidence="1">Bacterial flagellum</location>
    </subcellularLocation>
    <subcellularLocation>
        <location evidence="2">Secreted</location>
    </subcellularLocation>
</comment>
<evidence type="ECO:0000313" key="8">
    <source>
        <dbReference type="Proteomes" id="UP000053096"/>
    </source>
</evidence>
<dbReference type="GO" id="GO:0005198">
    <property type="term" value="F:structural molecule activity"/>
    <property type="evidence" value="ECO:0007669"/>
    <property type="project" value="InterPro"/>
</dbReference>
<dbReference type="InterPro" id="IPR013384">
    <property type="entry name" value="Flagell_FlgL"/>
</dbReference>
<reference evidence="6 9" key="2">
    <citation type="submission" date="2016-07" db="EMBL/GenBank/DDBJ databases">
        <title>Complete genome sequences of Bordetella pseudohinzii.</title>
        <authorList>
            <person name="Spilker T."/>
            <person name="Darrah R."/>
            <person name="LiPuma J.J."/>
        </authorList>
    </citation>
    <scope>NUCLEOTIDE SEQUENCE [LARGE SCALE GENOMIC DNA]</scope>
    <source>
        <strain evidence="6 9">HI4681</strain>
    </source>
</reference>
<dbReference type="NCBIfam" id="TIGR02550">
    <property type="entry name" value="flagell_flgL"/>
    <property type="match status" value="1"/>
</dbReference>
<organism evidence="7 8">
    <name type="scientific">Bordetella pseudohinzii</name>
    <dbReference type="NCBI Taxonomy" id="1331258"/>
    <lineage>
        <taxon>Bacteria</taxon>
        <taxon>Pseudomonadati</taxon>
        <taxon>Pseudomonadota</taxon>
        <taxon>Betaproteobacteria</taxon>
        <taxon>Burkholderiales</taxon>
        <taxon>Alcaligenaceae</taxon>
        <taxon>Bordetella</taxon>
    </lineage>
</organism>
<evidence type="ECO:0000256" key="2">
    <source>
        <dbReference type="ARBA" id="ARBA00004613"/>
    </source>
</evidence>
<dbReference type="GO" id="GO:0005576">
    <property type="term" value="C:extracellular region"/>
    <property type="evidence" value="ECO:0007669"/>
    <property type="project" value="UniProtKB-SubCell"/>
</dbReference>
<protein>
    <submittedName>
        <fullName evidence="6">Flagellar hook-associated protein 3</fullName>
    </submittedName>
    <submittedName>
        <fullName evidence="7">Hook-filament junction protein</fullName>
    </submittedName>
</protein>
<sequence>MRLSTSLIYQNGLNGILNQESLMSRLQEQLASGKRVLAPSDDPLAASLAINVSQTASMNSTYAANRNTIKQSLGLEENALNSVVTTLQSVLQRVVEAGNGTISDSDRQSLASVLKSARDELVGLANATDGNGQYLFSGYQGFTQPYEIDGNGNVTYNGDTGQRMVQVEQSRQLAGSDIGTDIFSRAVAGTLAYITSAGSAAAPNAGTGQFGQVSLDAPAAGNFVGSNFKITFGNNAATGALEYTITSDAPGYTPITAEYKEGARIDMGGVSLTLKGQPAAGDTFSVETPDSGNMDMFAMLNDLITTLETPTGNSGVQTAELVNKLATANKTLTLGLDNVLTVRASVGARMNELDALDATGTQNGLSYTQQLSNLENVDIYSTTTELLLRQVALQAASSSFSKIIGSSLFSMNK</sequence>
<dbReference type="Gene3D" id="1.20.1330.10">
    <property type="entry name" value="f41 fragment of flagellin, N-terminal domain"/>
    <property type="match status" value="2"/>
</dbReference>
<dbReference type="GO" id="GO:0009424">
    <property type="term" value="C:bacterial-type flagellum hook"/>
    <property type="evidence" value="ECO:0007669"/>
    <property type="project" value="InterPro"/>
</dbReference>
<dbReference type="SUPFAM" id="SSF64518">
    <property type="entry name" value="Phase 1 flagellin"/>
    <property type="match status" value="1"/>
</dbReference>
<evidence type="ECO:0000256" key="1">
    <source>
        <dbReference type="ARBA" id="ARBA00004365"/>
    </source>
</evidence>
<dbReference type="EMBL" id="CYTV01000023">
    <property type="protein sequence ID" value="CUJ19554.1"/>
    <property type="molecule type" value="Genomic_DNA"/>
</dbReference>
<dbReference type="OrthoDB" id="9768249at2"/>
<feature type="domain" description="Flagellin N-terminal" evidence="5">
    <location>
        <begin position="4"/>
        <end position="140"/>
    </location>
</feature>
<evidence type="ECO:0000313" key="6">
    <source>
        <dbReference type="EMBL" id="ANY18252.1"/>
    </source>
</evidence>
<keyword evidence="6" id="KW-0969">Cilium</keyword>
<keyword evidence="6" id="KW-0282">Flagellum</keyword>
<dbReference type="InterPro" id="IPR001492">
    <property type="entry name" value="Flagellin"/>
</dbReference>
<evidence type="ECO:0000259" key="5">
    <source>
        <dbReference type="Pfam" id="PF00669"/>
    </source>
</evidence>
<dbReference type="RefSeq" id="WP_043208521.1">
    <property type="nucleotide sequence ID" value="NZ_CAJGUP010000127.1"/>
</dbReference>
<dbReference type="EMBL" id="CP016440">
    <property type="protein sequence ID" value="ANY18252.1"/>
    <property type="molecule type" value="Genomic_DNA"/>
</dbReference>
<dbReference type="KEGG" id="bpdz:BBN53_08830"/>
<evidence type="ECO:0000256" key="4">
    <source>
        <dbReference type="ARBA" id="ARBA00023143"/>
    </source>
</evidence>
<dbReference type="AlphaFoldDB" id="A0A0J6BPY7"/>
<dbReference type="PANTHER" id="PTHR42792">
    <property type="entry name" value="FLAGELLIN"/>
    <property type="match status" value="1"/>
</dbReference>
<dbReference type="Pfam" id="PF00669">
    <property type="entry name" value="Flagellin_N"/>
    <property type="match status" value="1"/>
</dbReference>
<dbReference type="Proteomes" id="UP000053096">
    <property type="component" value="Unassembled WGS sequence"/>
</dbReference>
<accession>A0A0J6BPY7</accession>